<keyword evidence="2" id="KW-1185">Reference proteome</keyword>
<comment type="caution">
    <text evidence="1">The sequence shown here is derived from an EMBL/GenBank/DDBJ whole genome shotgun (WGS) entry which is preliminary data.</text>
</comment>
<dbReference type="EMBL" id="LLKB01000007">
    <property type="protein sequence ID" value="KQC84070.1"/>
    <property type="molecule type" value="Genomic_DNA"/>
</dbReference>
<evidence type="ECO:0000313" key="2">
    <source>
        <dbReference type="Proteomes" id="UP000050833"/>
    </source>
</evidence>
<evidence type="ECO:0008006" key="3">
    <source>
        <dbReference type="Google" id="ProtNLM"/>
    </source>
</evidence>
<organism evidence="1 2">
    <name type="scientific">Butyribacter intestini</name>
    <dbReference type="NCBI Taxonomy" id="1703332"/>
    <lineage>
        <taxon>Bacteria</taxon>
        <taxon>Bacillati</taxon>
        <taxon>Bacillota</taxon>
        <taxon>Clostridia</taxon>
        <taxon>Lachnospirales</taxon>
        <taxon>Lachnospiraceae</taxon>
        <taxon>Butyribacter</taxon>
    </lineage>
</organism>
<evidence type="ECO:0000313" key="1">
    <source>
        <dbReference type="EMBL" id="KQC84070.1"/>
    </source>
</evidence>
<gene>
    <name evidence="1" type="ORF">APZ18_14225</name>
</gene>
<accession>A0AAW3JPE6</accession>
<dbReference type="AlphaFoldDB" id="A0AAW3JPE6"/>
<name>A0AAW3JPE6_9FIRM</name>
<dbReference type="Gene3D" id="3.20.20.80">
    <property type="entry name" value="Glycosidases"/>
    <property type="match status" value="1"/>
</dbReference>
<dbReference type="Proteomes" id="UP000050833">
    <property type="component" value="Unassembled WGS sequence"/>
</dbReference>
<proteinExistence type="predicted"/>
<dbReference type="SUPFAM" id="SSF51445">
    <property type="entry name" value="(Trans)glycosidases"/>
    <property type="match status" value="1"/>
</dbReference>
<dbReference type="InterPro" id="IPR017853">
    <property type="entry name" value="GH"/>
</dbReference>
<protein>
    <recommendedName>
        <fullName evidence="3">GH26 domain-containing protein</fullName>
    </recommendedName>
</protein>
<dbReference type="RefSeq" id="WP_055946238.1">
    <property type="nucleotide sequence ID" value="NZ_JAQDCV010000009.1"/>
</dbReference>
<sequence>MESLKRITLNPAKCGLDLGDGSERAEYVNQDYILNVLGRPHRNIGIMYTYYPKDKEWPQRISEACKDMEIHFQWDYPYDDYFPYLGGIGGSMDGEPFTFMRDIRKHGQDVALTLTIDCSLEDEYLRQIAKELRTFGRMRLRINHECTGDWFTHNQRFSYQDIGDFFVRFAKIVKEEAPNVSIVYCGGSVTSLDDDAPIQYEKEFTEAYKVADYWSNDCYLALHYGWPFDVCEKGGDSYAVTPLDTFVERLEKTSKRLTKVADNVCKPLVISEFNTDGDVTGPRRQGESIKRFVERIKSDDADWFDGFSMYQFRDRGRLGLEIEDPNNKSVGIAQPLLKQYQEILKDPYFQPVIEEKDKLELPAKMRWGGSEDADGVAIDIKMEGNPEFFEITFEEELNIMMEINGKWFYKAPETKTVDLMPAFFDSEVKDGQVLTLKMFAPPATGENDESQGDDWAVNYYTEMKKMPELRIRYEAVEEL</sequence>
<reference evidence="1 2" key="1">
    <citation type="submission" date="2015-10" db="EMBL/GenBank/DDBJ databases">
        <title>Butyribacter intestini gen. nov., sp. nov., a butyric acid-producing bacterium of the family Lachnospiraceae isolated from the human faeces.</title>
        <authorList>
            <person name="Zou Y."/>
            <person name="Xue W."/>
            <person name="Luo G."/>
            <person name="Lv M."/>
        </authorList>
    </citation>
    <scope>NUCLEOTIDE SEQUENCE [LARGE SCALE GENOMIC DNA]</scope>
    <source>
        <strain evidence="1 2">TF01-11</strain>
    </source>
</reference>